<evidence type="ECO:0000313" key="2">
    <source>
        <dbReference type="EMBL" id="GHF27276.1"/>
    </source>
</evidence>
<feature type="region of interest" description="Disordered" evidence="1">
    <location>
        <begin position="1"/>
        <end position="51"/>
    </location>
</feature>
<sequence>MSQLTGLNKRGKSGNRANYGSTAPDVLLRPEGGEGRAARGAGRGGNRGSRVEWVTFPGRRTLGGVVGSSRGPRGRCGPGRSMVSVHVRTYQPIKNMPFMIRYRPACNGGRYR</sequence>
<keyword evidence="3" id="KW-1185">Reference proteome</keyword>
<accession>A0A919AV96</accession>
<name>A0A919AV96_9ACTN</name>
<protein>
    <submittedName>
        <fullName evidence="2">Uncharacterized protein</fullName>
    </submittedName>
</protein>
<dbReference type="AlphaFoldDB" id="A0A919AV96"/>
<reference evidence="2" key="2">
    <citation type="submission" date="2020-09" db="EMBL/GenBank/DDBJ databases">
        <authorList>
            <person name="Sun Q."/>
            <person name="Ohkuma M."/>
        </authorList>
    </citation>
    <scope>NUCLEOTIDE SEQUENCE</scope>
    <source>
        <strain evidence="2">JCM 4477</strain>
    </source>
</reference>
<evidence type="ECO:0000256" key="1">
    <source>
        <dbReference type="SAM" id="MobiDB-lite"/>
    </source>
</evidence>
<comment type="caution">
    <text evidence="2">The sequence shown here is derived from an EMBL/GenBank/DDBJ whole genome shotgun (WGS) entry which is preliminary data.</text>
</comment>
<reference evidence="2" key="1">
    <citation type="journal article" date="2014" name="Int. J. Syst. Evol. Microbiol.">
        <title>Complete genome sequence of Corynebacterium casei LMG S-19264T (=DSM 44701T), isolated from a smear-ripened cheese.</title>
        <authorList>
            <consortium name="US DOE Joint Genome Institute (JGI-PGF)"/>
            <person name="Walter F."/>
            <person name="Albersmeier A."/>
            <person name="Kalinowski J."/>
            <person name="Ruckert C."/>
        </authorList>
    </citation>
    <scope>NUCLEOTIDE SEQUENCE</scope>
    <source>
        <strain evidence="2">JCM 4477</strain>
    </source>
</reference>
<dbReference type="EMBL" id="BNBI01000016">
    <property type="protein sequence ID" value="GHF27276.1"/>
    <property type="molecule type" value="Genomic_DNA"/>
</dbReference>
<dbReference type="Proteomes" id="UP000630718">
    <property type="component" value="Unassembled WGS sequence"/>
</dbReference>
<evidence type="ECO:0000313" key="3">
    <source>
        <dbReference type="Proteomes" id="UP000630718"/>
    </source>
</evidence>
<gene>
    <name evidence="2" type="ORF">GCM10018772_61280</name>
</gene>
<organism evidence="2 3">
    <name type="scientific">Streptomyces fumanus</name>
    <dbReference type="NCBI Taxonomy" id="67302"/>
    <lineage>
        <taxon>Bacteria</taxon>
        <taxon>Bacillati</taxon>
        <taxon>Actinomycetota</taxon>
        <taxon>Actinomycetes</taxon>
        <taxon>Kitasatosporales</taxon>
        <taxon>Streptomycetaceae</taxon>
        <taxon>Streptomyces</taxon>
    </lineage>
</organism>
<proteinExistence type="predicted"/>